<dbReference type="AlphaFoldDB" id="A0A4Y7PIN4"/>
<name>A0A4Y7PIN4_9AGAM</name>
<dbReference type="VEuPathDB" id="FungiDB:BD410DRAFT_846069"/>
<sequence>MAGTPDYGPSPYSAIHPDLMTEDMDRMRAADPNWVKPVSFERVAFVKATQGWARDGDGGPIAQAKGFHDGFQKTSEARRLTRELGHEVIRDTIVAMDRTCAVGSITFHVNGERHSKAGPLTNMNIGRNIVVHVSDSLHCEPSLRDAIHNLRGLFQDTIAFPFINDWKIRAVASGHLFEGMGLATPTRALAPTRIIRNPSTPVRAITSASQPAFTPPSVSQKHQPPNPISPSPKTSRRAVTSTTDRTLNWTRDVSRASAATSHSPSSVSSVSNTSTATNVRYITIPLQALELLRDMHLSGPSHMVLFRAIMDQDPVDKWATGIAAIFGLSAVTANIIADLLSAEA</sequence>
<dbReference type="Proteomes" id="UP000294933">
    <property type="component" value="Unassembled WGS sequence"/>
</dbReference>
<accession>A0A4Y7PIN4</accession>
<keyword evidence="3" id="KW-1185">Reference proteome</keyword>
<feature type="compositionally biased region" description="Low complexity" evidence="1">
    <location>
        <begin position="255"/>
        <end position="272"/>
    </location>
</feature>
<feature type="region of interest" description="Disordered" evidence="1">
    <location>
        <begin position="209"/>
        <end position="272"/>
    </location>
</feature>
<evidence type="ECO:0000313" key="2">
    <source>
        <dbReference type="EMBL" id="TDL14399.1"/>
    </source>
</evidence>
<organism evidence="2 3">
    <name type="scientific">Rickenella mellea</name>
    <dbReference type="NCBI Taxonomy" id="50990"/>
    <lineage>
        <taxon>Eukaryota</taxon>
        <taxon>Fungi</taxon>
        <taxon>Dikarya</taxon>
        <taxon>Basidiomycota</taxon>
        <taxon>Agaricomycotina</taxon>
        <taxon>Agaricomycetes</taxon>
        <taxon>Hymenochaetales</taxon>
        <taxon>Rickenellaceae</taxon>
        <taxon>Rickenella</taxon>
    </lineage>
</organism>
<dbReference type="EMBL" id="ML170343">
    <property type="protein sequence ID" value="TDL14399.1"/>
    <property type="molecule type" value="Genomic_DNA"/>
</dbReference>
<reference evidence="2 3" key="1">
    <citation type="submission" date="2018-06" db="EMBL/GenBank/DDBJ databases">
        <title>A transcriptomic atlas of mushroom development highlights an independent origin of complex multicellularity.</title>
        <authorList>
            <consortium name="DOE Joint Genome Institute"/>
            <person name="Krizsan K."/>
            <person name="Almasi E."/>
            <person name="Merenyi Z."/>
            <person name="Sahu N."/>
            <person name="Viragh M."/>
            <person name="Koszo T."/>
            <person name="Mondo S."/>
            <person name="Kiss B."/>
            <person name="Balint B."/>
            <person name="Kues U."/>
            <person name="Barry K."/>
            <person name="Hegedus J.C."/>
            <person name="Henrissat B."/>
            <person name="Johnson J."/>
            <person name="Lipzen A."/>
            <person name="Ohm R."/>
            <person name="Nagy I."/>
            <person name="Pangilinan J."/>
            <person name="Yan J."/>
            <person name="Xiong Y."/>
            <person name="Grigoriev I.V."/>
            <person name="Hibbett D.S."/>
            <person name="Nagy L.G."/>
        </authorList>
    </citation>
    <scope>NUCLEOTIDE SEQUENCE [LARGE SCALE GENOMIC DNA]</scope>
    <source>
        <strain evidence="2 3">SZMC22713</strain>
    </source>
</reference>
<feature type="compositionally biased region" description="Polar residues" evidence="1">
    <location>
        <begin position="231"/>
        <end position="251"/>
    </location>
</feature>
<evidence type="ECO:0000256" key="1">
    <source>
        <dbReference type="SAM" id="MobiDB-lite"/>
    </source>
</evidence>
<gene>
    <name evidence="2" type="ORF">BD410DRAFT_846069</name>
</gene>
<proteinExistence type="predicted"/>
<evidence type="ECO:0000313" key="3">
    <source>
        <dbReference type="Proteomes" id="UP000294933"/>
    </source>
</evidence>
<protein>
    <submittedName>
        <fullName evidence="2">Uncharacterized protein</fullName>
    </submittedName>
</protein>
<dbReference type="OrthoDB" id="3317485at2759"/>
<feature type="compositionally biased region" description="Polar residues" evidence="1">
    <location>
        <begin position="209"/>
        <end position="223"/>
    </location>
</feature>